<dbReference type="PRINTS" id="PR01727">
    <property type="entry name" value="DNABINDINGHU"/>
</dbReference>
<evidence type="ECO:0000313" key="6">
    <source>
        <dbReference type="EMBL" id="OAI08249.1"/>
    </source>
</evidence>
<dbReference type="SUPFAM" id="SSF47729">
    <property type="entry name" value="IHF-like DNA-binding proteins"/>
    <property type="match status" value="1"/>
</dbReference>
<gene>
    <name evidence="6" type="ORF">A1332_07905</name>
</gene>
<dbReference type="Gene3D" id="4.10.520.10">
    <property type="entry name" value="IHF-like DNA-binding proteins"/>
    <property type="match status" value="1"/>
</dbReference>
<sequence>MNKSELIDAIASHANLTKADAGRALDGITQSIQAALKASDSVALVGFGTFEVKERAERTGRNPQTGEAITIAAAKLPSFKAGKGLKDAVQ</sequence>
<dbReference type="SMART" id="SM00411">
    <property type="entry name" value="BHL"/>
    <property type="match status" value="1"/>
</dbReference>
<dbReference type="FunFam" id="4.10.520.10:FF:000001">
    <property type="entry name" value="DNA-binding protein HU"/>
    <property type="match status" value="1"/>
</dbReference>
<dbReference type="PANTHER" id="PTHR33175">
    <property type="entry name" value="DNA-BINDING PROTEIN HU"/>
    <property type="match status" value="1"/>
</dbReference>
<dbReference type="GO" id="GO:1990178">
    <property type="term" value="C:HU-DNA complex"/>
    <property type="evidence" value="ECO:0007669"/>
    <property type="project" value="UniProtKB-ARBA"/>
</dbReference>
<evidence type="ECO:0000256" key="4">
    <source>
        <dbReference type="ARBA" id="ARBA00023125"/>
    </source>
</evidence>
<dbReference type="PROSITE" id="PS00045">
    <property type="entry name" value="HISTONE_LIKE"/>
    <property type="match status" value="1"/>
</dbReference>
<dbReference type="Pfam" id="PF00216">
    <property type="entry name" value="Bac_DNA_binding"/>
    <property type="match status" value="1"/>
</dbReference>
<keyword evidence="4 6" id="KW-0238">DNA-binding</keyword>
<dbReference type="InterPro" id="IPR000119">
    <property type="entry name" value="Hist_DNA-bd"/>
</dbReference>
<dbReference type="Proteomes" id="UP000078090">
    <property type="component" value="Unassembled WGS sequence"/>
</dbReference>
<evidence type="ECO:0000256" key="5">
    <source>
        <dbReference type="RuleBase" id="RU003939"/>
    </source>
</evidence>
<evidence type="ECO:0000256" key="2">
    <source>
        <dbReference type="ARBA" id="ARBA00010529"/>
    </source>
</evidence>
<dbReference type="GO" id="GO:0030261">
    <property type="term" value="P:chromosome condensation"/>
    <property type="evidence" value="ECO:0007669"/>
    <property type="project" value="UniProtKB-KW"/>
</dbReference>
<dbReference type="GO" id="GO:0005829">
    <property type="term" value="C:cytosol"/>
    <property type="evidence" value="ECO:0007669"/>
    <property type="project" value="TreeGrafter"/>
</dbReference>
<dbReference type="RefSeq" id="WP_064007180.1">
    <property type="nucleotide sequence ID" value="NZ_LUUG01000046.1"/>
</dbReference>
<dbReference type="EMBL" id="LUUG01000046">
    <property type="protein sequence ID" value="OAI08249.1"/>
    <property type="molecule type" value="Genomic_DNA"/>
</dbReference>
<evidence type="ECO:0000256" key="1">
    <source>
        <dbReference type="ARBA" id="ARBA00003819"/>
    </source>
</evidence>
<dbReference type="GO" id="GO:1990103">
    <property type="term" value="C:DnaA-HU complex"/>
    <property type="evidence" value="ECO:0007669"/>
    <property type="project" value="UniProtKB-ARBA"/>
</dbReference>
<dbReference type="InterPro" id="IPR010992">
    <property type="entry name" value="IHF-like_DNA-bd_dom_sf"/>
</dbReference>
<reference evidence="7" key="1">
    <citation type="submission" date="2016-03" db="EMBL/GenBank/DDBJ databases">
        <authorList>
            <person name="Heylen K."/>
            <person name="De Vos P."/>
            <person name="Vekeman B."/>
        </authorList>
    </citation>
    <scope>NUCLEOTIDE SEQUENCE [LARGE SCALE GENOMIC DNA]</scope>
    <source>
        <strain evidence="7">R-45363</strain>
    </source>
</reference>
<accession>A0A177MTT8</accession>
<dbReference type="GO" id="GO:0006351">
    <property type="term" value="P:DNA-templated transcription"/>
    <property type="evidence" value="ECO:0007669"/>
    <property type="project" value="UniProtKB-ARBA"/>
</dbReference>
<dbReference type="GO" id="GO:0003677">
    <property type="term" value="F:DNA binding"/>
    <property type="evidence" value="ECO:0007669"/>
    <property type="project" value="UniProtKB-KW"/>
</dbReference>
<evidence type="ECO:0000256" key="3">
    <source>
        <dbReference type="ARBA" id="ARBA00023067"/>
    </source>
</evidence>
<name>A0A177MTT8_METMH</name>
<comment type="function">
    <text evidence="1">Histone-like DNA-binding protein which is capable of wrapping DNA to stabilize it, and thus to prevent its denaturation under extreme environmental conditions.</text>
</comment>
<dbReference type="OrthoDB" id="9804203at2"/>
<dbReference type="GO" id="GO:0042802">
    <property type="term" value="F:identical protein binding"/>
    <property type="evidence" value="ECO:0007669"/>
    <property type="project" value="UniProtKB-ARBA"/>
</dbReference>
<dbReference type="PANTHER" id="PTHR33175:SF3">
    <property type="entry name" value="DNA-BINDING PROTEIN HU-BETA"/>
    <property type="match status" value="1"/>
</dbReference>
<dbReference type="GO" id="GO:0006270">
    <property type="term" value="P:DNA replication initiation"/>
    <property type="evidence" value="ECO:0007669"/>
    <property type="project" value="UniProtKB-ARBA"/>
</dbReference>
<proteinExistence type="inferred from homology"/>
<dbReference type="CDD" id="cd13831">
    <property type="entry name" value="HU"/>
    <property type="match status" value="1"/>
</dbReference>
<organism evidence="6 7">
    <name type="scientific">Methylomonas methanica</name>
    <dbReference type="NCBI Taxonomy" id="421"/>
    <lineage>
        <taxon>Bacteria</taxon>
        <taxon>Pseudomonadati</taxon>
        <taxon>Pseudomonadota</taxon>
        <taxon>Gammaproteobacteria</taxon>
        <taxon>Methylococcales</taxon>
        <taxon>Methylococcaceae</taxon>
        <taxon>Methylomonas</taxon>
    </lineage>
</organism>
<evidence type="ECO:0000313" key="7">
    <source>
        <dbReference type="Proteomes" id="UP000078090"/>
    </source>
</evidence>
<protein>
    <submittedName>
        <fullName evidence="6">DNA-binding protein HU</fullName>
    </submittedName>
</protein>
<dbReference type="GO" id="GO:0030527">
    <property type="term" value="F:structural constituent of chromatin"/>
    <property type="evidence" value="ECO:0007669"/>
    <property type="project" value="InterPro"/>
</dbReference>
<comment type="caution">
    <text evidence="6">The sequence shown here is derived from an EMBL/GenBank/DDBJ whole genome shotgun (WGS) entry which is preliminary data.</text>
</comment>
<dbReference type="AlphaFoldDB" id="A0A177MTT8"/>
<comment type="similarity">
    <text evidence="2 5">Belongs to the bacterial histone-like protein family.</text>
</comment>
<dbReference type="InterPro" id="IPR020816">
    <property type="entry name" value="Histone-like_DNA-bd_CS"/>
</dbReference>
<keyword evidence="3" id="KW-0226">DNA condensation</keyword>